<keyword evidence="3 6" id="KW-0256">Endoplasmic reticulum</keyword>
<dbReference type="PROSITE" id="PS50845">
    <property type="entry name" value="RETICULON"/>
    <property type="match status" value="1"/>
</dbReference>
<feature type="transmembrane region" description="Helical" evidence="6">
    <location>
        <begin position="142"/>
        <end position="160"/>
    </location>
</feature>
<dbReference type="GO" id="GO:0009617">
    <property type="term" value="P:response to bacterium"/>
    <property type="evidence" value="ECO:0007669"/>
    <property type="project" value="InterPro"/>
</dbReference>
<dbReference type="Pfam" id="PF02453">
    <property type="entry name" value="Reticulon"/>
    <property type="match status" value="1"/>
</dbReference>
<evidence type="ECO:0000256" key="3">
    <source>
        <dbReference type="ARBA" id="ARBA00022824"/>
    </source>
</evidence>
<dbReference type="InterPro" id="IPR003388">
    <property type="entry name" value="Reticulon"/>
</dbReference>
<dbReference type="eggNOG" id="KOG1792">
    <property type="taxonomic scope" value="Eukaryota"/>
</dbReference>
<dbReference type="OMA" id="RYHFCIT"/>
<keyword evidence="2 6" id="KW-0812">Transmembrane</keyword>
<dbReference type="STRING" id="4529.A0A0E0N515"/>
<keyword evidence="5 6" id="KW-0472">Membrane</keyword>
<proteinExistence type="predicted"/>
<dbReference type="Proteomes" id="UP000008022">
    <property type="component" value="Unassembled WGS sequence"/>
</dbReference>
<dbReference type="PANTHER" id="PTHR10994:SF65">
    <property type="entry name" value="RETICULON-LIKE PROTEIN B12"/>
    <property type="match status" value="1"/>
</dbReference>
<reference evidence="9" key="1">
    <citation type="submission" date="2013-06" db="EMBL/GenBank/DDBJ databases">
        <authorList>
            <person name="Zhao Q."/>
        </authorList>
    </citation>
    <scope>NUCLEOTIDE SEQUENCE</scope>
    <source>
        <strain evidence="9">cv. W1943</strain>
    </source>
</reference>
<sequence length="308" mass="33661">MASFVRYDKDQRRRQTLSANVILHKQNQSCGSLKIEDKEADINLRTNSSNFQTKARGVGVCGGFSRYHFCITPLFLPCAFLPFPPAELLIGLPRSERSIHPPSKAMDASDQGCRLLGAQRSLHGLLGGGAMADVVLWRRKEVAGWSLAAVAASWVLFYCLPGYTLLSFVSSVLMIVLAVLFVWAKAARLLNRPPPPVPLIKISEDSMSKAAAAVGNILHKALQGFENIAHGKDSSLFYKMASVLLLISIVGRVTDLITLVYACLVLALTIPALVDKYEENIAKFLNQASANIQACGQAWKAYKSKIKN</sequence>
<dbReference type="HOGENOM" id="CLU_066344_0_0_1"/>
<evidence type="ECO:0000256" key="1">
    <source>
        <dbReference type="ARBA" id="ARBA00004477"/>
    </source>
</evidence>
<feature type="transmembrane region" description="Helical" evidence="6">
    <location>
        <begin position="259"/>
        <end position="277"/>
    </location>
</feature>
<dbReference type="Gramene" id="ORUFI01G40810.1">
    <property type="protein sequence ID" value="ORUFI01G40810.1"/>
    <property type="gene ID" value="ORUFI01G40810"/>
</dbReference>
<dbReference type="PANTHER" id="PTHR10994">
    <property type="entry name" value="RETICULON"/>
    <property type="match status" value="1"/>
</dbReference>
<evidence type="ECO:0000256" key="4">
    <source>
        <dbReference type="ARBA" id="ARBA00022989"/>
    </source>
</evidence>
<evidence type="ECO:0000259" key="7">
    <source>
        <dbReference type="PROSITE" id="PS50845"/>
    </source>
</evidence>
<evidence type="ECO:0000313" key="9">
    <source>
        <dbReference type="Proteomes" id="UP000008022"/>
    </source>
</evidence>
<feature type="transmembrane region" description="Helical" evidence="6">
    <location>
        <begin position="166"/>
        <end position="184"/>
    </location>
</feature>
<dbReference type="InterPro" id="IPR045064">
    <property type="entry name" value="Reticulon-like"/>
</dbReference>
<keyword evidence="4 6" id="KW-1133">Transmembrane helix</keyword>
<protein>
    <recommendedName>
        <fullName evidence="6">Reticulon-like protein</fullName>
    </recommendedName>
</protein>
<evidence type="ECO:0000256" key="5">
    <source>
        <dbReference type="ARBA" id="ARBA00023136"/>
    </source>
</evidence>
<comment type="subcellular location">
    <subcellularLocation>
        <location evidence="1 6">Endoplasmic reticulum membrane</location>
        <topology evidence="1 6">Multi-pass membrane protein</topology>
    </subcellularLocation>
</comment>
<evidence type="ECO:0000256" key="6">
    <source>
        <dbReference type="RuleBase" id="RU363132"/>
    </source>
</evidence>
<dbReference type="GO" id="GO:0005789">
    <property type="term" value="C:endoplasmic reticulum membrane"/>
    <property type="evidence" value="ECO:0007669"/>
    <property type="project" value="UniProtKB-SubCell"/>
</dbReference>
<dbReference type="AlphaFoldDB" id="A0A0E0N515"/>
<dbReference type="EnsemblPlants" id="ORUFI01G40810.1">
    <property type="protein sequence ID" value="ORUFI01G40810.1"/>
    <property type="gene ID" value="ORUFI01G40810"/>
</dbReference>
<organism evidence="8 9">
    <name type="scientific">Oryza rufipogon</name>
    <name type="common">Brownbeard rice</name>
    <name type="synonym">Asian wild rice</name>
    <dbReference type="NCBI Taxonomy" id="4529"/>
    <lineage>
        <taxon>Eukaryota</taxon>
        <taxon>Viridiplantae</taxon>
        <taxon>Streptophyta</taxon>
        <taxon>Embryophyta</taxon>
        <taxon>Tracheophyta</taxon>
        <taxon>Spermatophyta</taxon>
        <taxon>Magnoliopsida</taxon>
        <taxon>Liliopsida</taxon>
        <taxon>Poales</taxon>
        <taxon>Poaceae</taxon>
        <taxon>BOP clade</taxon>
        <taxon>Oryzoideae</taxon>
        <taxon>Oryzeae</taxon>
        <taxon>Oryzinae</taxon>
        <taxon>Oryza</taxon>
    </lineage>
</organism>
<keyword evidence="9" id="KW-1185">Reference proteome</keyword>
<accession>A0A0E0N515</accession>
<name>A0A0E0N515_ORYRU</name>
<evidence type="ECO:0000313" key="8">
    <source>
        <dbReference type="EnsemblPlants" id="ORUFI01G40810.1"/>
    </source>
</evidence>
<feature type="domain" description="Reticulon" evidence="7">
    <location>
        <begin position="131"/>
        <end position="293"/>
    </location>
</feature>
<reference evidence="8" key="2">
    <citation type="submission" date="2015-06" db="UniProtKB">
        <authorList>
            <consortium name="EnsemblPlants"/>
        </authorList>
    </citation>
    <scope>IDENTIFICATION</scope>
</reference>
<evidence type="ECO:0000256" key="2">
    <source>
        <dbReference type="ARBA" id="ARBA00022692"/>
    </source>
</evidence>